<evidence type="ECO:0000313" key="3">
    <source>
        <dbReference type="Proteomes" id="UP000694867"/>
    </source>
</evidence>
<keyword evidence="2" id="KW-1133">Transmembrane helix</keyword>
<feature type="transmembrane region" description="Helical" evidence="2">
    <location>
        <begin position="137"/>
        <end position="156"/>
    </location>
</feature>
<feature type="region of interest" description="Disordered" evidence="1">
    <location>
        <begin position="232"/>
        <end position="257"/>
    </location>
</feature>
<feature type="transmembrane region" description="Helical" evidence="2">
    <location>
        <begin position="45"/>
        <end position="67"/>
    </location>
</feature>
<keyword evidence="2" id="KW-0472">Membrane</keyword>
<dbReference type="GO" id="GO:0005886">
    <property type="term" value="C:plasma membrane"/>
    <property type="evidence" value="ECO:0007669"/>
    <property type="project" value="TreeGrafter"/>
</dbReference>
<evidence type="ECO:0000313" key="4">
    <source>
        <dbReference type="RefSeq" id="XP_003737882.1"/>
    </source>
</evidence>
<feature type="transmembrane region" description="Helical" evidence="2">
    <location>
        <begin position="102"/>
        <end position="125"/>
    </location>
</feature>
<feature type="transmembrane region" description="Helical" evidence="2">
    <location>
        <begin position="162"/>
        <end position="187"/>
    </location>
</feature>
<dbReference type="GO" id="GO:0035159">
    <property type="term" value="P:regulation of tube length, open tracheal system"/>
    <property type="evidence" value="ECO:0007669"/>
    <property type="project" value="TreeGrafter"/>
</dbReference>
<dbReference type="GO" id="GO:0019991">
    <property type="term" value="P:septate junction assembly"/>
    <property type="evidence" value="ECO:0007669"/>
    <property type="project" value="TreeGrafter"/>
</dbReference>
<keyword evidence="2" id="KW-0812">Transmembrane</keyword>
<organism evidence="3 4">
    <name type="scientific">Galendromus occidentalis</name>
    <name type="common">western predatory mite</name>
    <dbReference type="NCBI Taxonomy" id="34638"/>
    <lineage>
        <taxon>Eukaryota</taxon>
        <taxon>Metazoa</taxon>
        <taxon>Ecdysozoa</taxon>
        <taxon>Arthropoda</taxon>
        <taxon>Chelicerata</taxon>
        <taxon>Arachnida</taxon>
        <taxon>Acari</taxon>
        <taxon>Parasitiformes</taxon>
        <taxon>Mesostigmata</taxon>
        <taxon>Gamasina</taxon>
        <taxon>Phytoseioidea</taxon>
        <taxon>Phytoseiidae</taxon>
        <taxon>Typhlodrominae</taxon>
        <taxon>Galendromus</taxon>
    </lineage>
</organism>
<dbReference type="RefSeq" id="XP_003737882.1">
    <property type="nucleotide sequence ID" value="XM_003737834.1"/>
</dbReference>
<dbReference type="PANTHER" id="PTHR36694">
    <property type="entry name" value="PASIFLORA 1, ISOFORM A-RELATED"/>
    <property type="match status" value="1"/>
</dbReference>
<dbReference type="PANTHER" id="PTHR36694:SF4">
    <property type="entry name" value="LD42595P"/>
    <property type="match status" value="1"/>
</dbReference>
<dbReference type="KEGG" id="goe:100900661"/>
<name>A0AAJ6VUZ5_9ACAR</name>
<sequence length="257" mass="29357">MGSRSVLNKTTSTIDSSRYRKRQRWYQRRPFLDNAYFTNLQKGSYIAAIYALIECLFMICLVIFDIYCLAEAQPGSRHFRYFGISFLFVYSGNQHVRNLLITVSVISFIGAMFLLVTSAQIISALRKEQEARFRPWLYSMAAFTVWRFCAIIFRSIANDLYYAYHILMLLIWAALIAGNVFAGLVVLSNYQELSDITRLEDLARSKMGGSTSVSRSVSHNSLDTFKNSSVHNSSFQSNYSNRSGVPSVSSVPMRQLR</sequence>
<dbReference type="GeneID" id="100900661"/>
<evidence type="ECO:0000256" key="2">
    <source>
        <dbReference type="SAM" id="Phobius"/>
    </source>
</evidence>
<proteinExistence type="predicted"/>
<accession>A0AAJ6VUZ5</accession>
<gene>
    <name evidence="4" type="primary">LOC100900661</name>
</gene>
<dbReference type="CTD" id="41113"/>
<keyword evidence="3" id="KW-1185">Reference proteome</keyword>
<protein>
    <submittedName>
        <fullName evidence="4">Uncharacterized protein LOC100900661</fullName>
    </submittedName>
</protein>
<reference evidence="4" key="1">
    <citation type="submission" date="2025-08" db="UniProtKB">
        <authorList>
            <consortium name="RefSeq"/>
        </authorList>
    </citation>
    <scope>IDENTIFICATION</scope>
</reference>
<dbReference type="AlphaFoldDB" id="A0AAJ6VUZ5"/>
<evidence type="ECO:0000256" key="1">
    <source>
        <dbReference type="SAM" id="MobiDB-lite"/>
    </source>
</evidence>
<dbReference type="GO" id="GO:0060857">
    <property type="term" value="P:establishment of glial blood-brain barrier"/>
    <property type="evidence" value="ECO:0007669"/>
    <property type="project" value="TreeGrafter"/>
</dbReference>
<dbReference type="Proteomes" id="UP000694867">
    <property type="component" value="Unplaced"/>
</dbReference>